<feature type="region of interest" description="Disordered" evidence="5">
    <location>
        <begin position="151"/>
        <end position="174"/>
    </location>
</feature>
<dbReference type="AlphaFoldDB" id="A0A2A9MH89"/>
<dbReference type="InterPro" id="IPR033749">
    <property type="entry name" value="Polyprenyl_synt_CS"/>
</dbReference>
<dbReference type="Gene3D" id="1.10.600.10">
    <property type="entry name" value="Farnesyl Diphosphate Synthase"/>
    <property type="match status" value="2"/>
</dbReference>
<protein>
    <submittedName>
        <fullName evidence="6">Polyprenyl synthetase superfamily protein</fullName>
    </submittedName>
</protein>
<dbReference type="InterPro" id="IPR000092">
    <property type="entry name" value="Polyprenyl_synt"/>
</dbReference>
<dbReference type="STRING" id="94643.A0A2A9MH89"/>
<evidence type="ECO:0000256" key="2">
    <source>
        <dbReference type="ARBA" id="ARBA00022679"/>
    </source>
</evidence>
<dbReference type="Proteomes" id="UP000224006">
    <property type="component" value="Chromosome V"/>
</dbReference>
<dbReference type="EMBL" id="NWUJ01000005">
    <property type="protein sequence ID" value="PFH35326.1"/>
    <property type="molecule type" value="Genomic_DNA"/>
</dbReference>
<dbReference type="GO" id="GO:0004161">
    <property type="term" value="F:dimethylallyltranstransferase activity"/>
    <property type="evidence" value="ECO:0007669"/>
    <property type="project" value="TreeGrafter"/>
</dbReference>
<gene>
    <name evidence="6" type="ORF">BESB_062130</name>
</gene>
<evidence type="ECO:0000256" key="1">
    <source>
        <dbReference type="ARBA" id="ARBA00001946"/>
    </source>
</evidence>
<evidence type="ECO:0000256" key="4">
    <source>
        <dbReference type="ARBA" id="ARBA00022842"/>
    </source>
</evidence>
<keyword evidence="4" id="KW-0460">Magnesium</keyword>
<dbReference type="PROSITE" id="PS00723">
    <property type="entry name" value="POLYPRENYL_SYNTHASE_1"/>
    <property type="match status" value="1"/>
</dbReference>
<keyword evidence="3" id="KW-0479">Metal-binding</keyword>
<feature type="compositionally biased region" description="Pro residues" evidence="5">
    <location>
        <begin position="446"/>
        <end position="456"/>
    </location>
</feature>
<dbReference type="GeneID" id="40311141"/>
<dbReference type="KEGG" id="bbes:BESB_062130"/>
<feature type="compositionally biased region" description="Low complexity" evidence="5">
    <location>
        <begin position="265"/>
        <end position="281"/>
    </location>
</feature>
<name>A0A2A9MH89_BESBE</name>
<comment type="caution">
    <text evidence="6">The sequence shown here is derived from an EMBL/GenBank/DDBJ whole genome shotgun (WGS) entry which is preliminary data.</text>
</comment>
<evidence type="ECO:0000256" key="3">
    <source>
        <dbReference type="ARBA" id="ARBA00022723"/>
    </source>
</evidence>
<dbReference type="PANTHER" id="PTHR11525">
    <property type="entry name" value="FARNESYL-PYROPHOSPHATE SYNTHETASE"/>
    <property type="match status" value="1"/>
</dbReference>
<dbReference type="InterPro" id="IPR008949">
    <property type="entry name" value="Isoprenoid_synthase_dom_sf"/>
</dbReference>
<dbReference type="PROSITE" id="PS00444">
    <property type="entry name" value="POLYPRENYL_SYNTHASE_2"/>
    <property type="match status" value="1"/>
</dbReference>
<feature type="region of interest" description="Disordered" evidence="5">
    <location>
        <begin position="259"/>
        <end position="281"/>
    </location>
</feature>
<dbReference type="Pfam" id="PF00348">
    <property type="entry name" value="polyprenyl_synt"/>
    <property type="match status" value="2"/>
</dbReference>
<dbReference type="GO" id="GO:0005737">
    <property type="term" value="C:cytoplasm"/>
    <property type="evidence" value="ECO:0007669"/>
    <property type="project" value="TreeGrafter"/>
</dbReference>
<dbReference type="PANTHER" id="PTHR11525:SF0">
    <property type="entry name" value="FARNESYL PYROPHOSPHATE SYNTHASE"/>
    <property type="match status" value="1"/>
</dbReference>
<dbReference type="InterPro" id="IPR039702">
    <property type="entry name" value="FPS1-like"/>
</dbReference>
<organism evidence="6 7">
    <name type="scientific">Besnoitia besnoiti</name>
    <name type="common">Apicomplexan protozoan</name>
    <dbReference type="NCBI Taxonomy" id="94643"/>
    <lineage>
        <taxon>Eukaryota</taxon>
        <taxon>Sar</taxon>
        <taxon>Alveolata</taxon>
        <taxon>Apicomplexa</taxon>
        <taxon>Conoidasida</taxon>
        <taxon>Coccidia</taxon>
        <taxon>Eucoccidiorida</taxon>
        <taxon>Eimeriorina</taxon>
        <taxon>Sarcocystidae</taxon>
        <taxon>Besnoitia</taxon>
    </lineage>
</organism>
<dbReference type="RefSeq" id="XP_029219335.1">
    <property type="nucleotide sequence ID" value="XM_029364627.1"/>
</dbReference>
<accession>A0A2A9MH89</accession>
<evidence type="ECO:0000313" key="7">
    <source>
        <dbReference type="Proteomes" id="UP000224006"/>
    </source>
</evidence>
<dbReference type="GO" id="GO:0045337">
    <property type="term" value="P:farnesyl diphosphate biosynthetic process"/>
    <property type="evidence" value="ECO:0007669"/>
    <property type="project" value="TreeGrafter"/>
</dbReference>
<keyword evidence="7" id="KW-1185">Reference proteome</keyword>
<reference evidence="6 7" key="1">
    <citation type="submission" date="2017-09" db="EMBL/GenBank/DDBJ databases">
        <title>Genome sequencing of Besnoitia besnoiti strain Bb-Ger1.</title>
        <authorList>
            <person name="Schares G."/>
            <person name="Venepally P."/>
            <person name="Lorenzi H.A."/>
        </authorList>
    </citation>
    <scope>NUCLEOTIDE SEQUENCE [LARGE SCALE GENOMIC DNA]</scope>
    <source>
        <strain evidence="6 7">Bb-Ger1</strain>
    </source>
</reference>
<dbReference type="GO" id="GO:0046872">
    <property type="term" value="F:metal ion binding"/>
    <property type="evidence" value="ECO:0007669"/>
    <property type="project" value="UniProtKB-KW"/>
</dbReference>
<dbReference type="VEuPathDB" id="ToxoDB:BESB_062130"/>
<proteinExistence type="predicted"/>
<feature type="region of interest" description="Disordered" evidence="5">
    <location>
        <begin position="401"/>
        <end position="460"/>
    </location>
</feature>
<comment type="cofactor">
    <cofactor evidence="1">
        <name>Mg(2+)</name>
        <dbReference type="ChEBI" id="CHEBI:18420"/>
    </cofactor>
</comment>
<dbReference type="GO" id="GO:0004337">
    <property type="term" value="F:(2E,6E)-farnesyl diphosphate synthase activity"/>
    <property type="evidence" value="ECO:0007669"/>
    <property type="project" value="TreeGrafter"/>
</dbReference>
<keyword evidence="2" id="KW-0808">Transferase</keyword>
<sequence length="629" mass="67095">MALTSPSLWSRGRKGGRFLRLSARRHYVPSNSSSLRKGPSFVRASSPSLFPGLSTRLALRTSGSSFSSPCCSPASVSCSSLRVSSIPRSFPSCGTLQAPESLCLYHPSSSFGPQCPRWAPPGPVRSGRSHWGARFSRAFSTCLESRRQVGDHAPPQLQSQIGAASVSRKGDAPAHAASDPLAVAWQASARDAEKHFKEAFSDVRATFLRQIEGLGLPASLSASVVAYYARLLDYTCTGGKLTRGMLVLYAAAASKADTPVATRGSPSSSPHPEAPGSAAAPASVSALSPSSLRSLAALGWCVELLQSCFLVMDDVMDRSLTRRGKTCWYRCEGIGVSNALNDSLVLEAAVYRTLREYLRDHPSFLAFQDLLLVNTFTTLIGQHLDSEDALGSLGLNSSRDRPAFVEPASPQEAYPEEAGADPSLNLSGQACGGGANASAAGATTPPVAPSSRPPLESPKGATLADALADRQVAVARLKTSHYSFYLPTALGMTFAGLDDPALMTHAKDICLAIGEYFQVQDDYLDCFSDPSVSGKVGSDIQEKKCSWLFIQAVRRASPEDLATLLEVYGSAEHVAWVKSLYARLGLPAVYSQYEEETLAKLKKAVAAFPHDGLRAFFGLVLQRLHGRQK</sequence>
<dbReference type="SUPFAM" id="SSF48576">
    <property type="entry name" value="Terpenoid synthases"/>
    <property type="match status" value="1"/>
</dbReference>
<evidence type="ECO:0000256" key="5">
    <source>
        <dbReference type="SAM" id="MobiDB-lite"/>
    </source>
</evidence>
<evidence type="ECO:0000313" key="6">
    <source>
        <dbReference type="EMBL" id="PFH35326.1"/>
    </source>
</evidence>
<dbReference type="OrthoDB" id="10257492at2759"/>